<dbReference type="Gene3D" id="3.30.360.10">
    <property type="entry name" value="Dihydrodipicolinate Reductase, domain 2"/>
    <property type="match status" value="1"/>
</dbReference>
<dbReference type="SUPFAM" id="SSF55347">
    <property type="entry name" value="Glyceraldehyde-3-phosphate dehydrogenase-like, C-terminal domain"/>
    <property type="match status" value="1"/>
</dbReference>
<sequence length="367" mass="40021">MIRYAVIGAGWISQEAFLPGVHTTDNSVVTAIVSGNTEAAEKLAAFHDVPYVCGYDGYDGYDDLLASGRIDAVYIALPNSLHADYAIRAAKAGKHILVEKPLANTVEEAEAMIAAAREADVFLMTAYRLHTEPGNLDALRCIRAGEIGKPIAVQTNFCFQNAAGNNRLKAEHLGGALQDAGVYCVNAVRHIFGEEPTEARAQHHWHDDDPRFTEVPATTTATLNFPSGGVAQFVASFAIRETAMFRVMGTKGWIELDPGFRFEYGTTMRVGYDNEIETTLFPQVDQFGGQTSYFSDCIKTGKEPVSNGEEGLADMRARIAIEEAAPAGKVVQIDSPARDHYPEMSMERRCPVTDRRLVLPKAAPYLG</sequence>
<reference evidence="5 6" key="1">
    <citation type="submission" date="2020-03" db="EMBL/GenBank/DDBJ databases">
        <title>Bacterial isolates of synthetic phycosphere.</title>
        <authorList>
            <person name="Fu H."/>
            <person name="Moran M.A."/>
        </authorList>
    </citation>
    <scope>NUCLEOTIDE SEQUENCE [LARGE SCALE GENOMIC DNA]</scope>
    <source>
        <strain evidence="5 6">HF1</strain>
    </source>
</reference>
<keyword evidence="6" id="KW-1185">Reference proteome</keyword>
<dbReference type="Pfam" id="PF01408">
    <property type="entry name" value="GFO_IDH_MocA"/>
    <property type="match status" value="1"/>
</dbReference>
<dbReference type="SUPFAM" id="SSF51735">
    <property type="entry name" value="NAD(P)-binding Rossmann-fold domains"/>
    <property type="match status" value="1"/>
</dbReference>
<dbReference type="Gene3D" id="3.40.50.720">
    <property type="entry name" value="NAD(P)-binding Rossmann-like Domain"/>
    <property type="match status" value="1"/>
</dbReference>
<dbReference type="EMBL" id="JAATOP010000013">
    <property type="protein sequence ID" value="NIY73761.1"/>
    <property type="molecule type" value="Genomic_DNA"/>
</dbReference>
<protein>
    <submittedName>
        <fullName evidence="5">Gfo/Idh/MocA family oxidoreductase</fullName>
    </submittedName>
</protein>
<keyword evidence="2" id="KW-0560">Oxidoreductase</keyword>
<gene>
    <name evidence="5" type="ORF">HCZ30_15130</name>
</gene>
<evidence type="ECO:0000259" key="4">
    <source>
        <dbReference type="Pfam" id="PF22725"/>
    </source>
</evidence>
<dbReference type="Proteomes" id="UP000709466">
    <property type="component" value="Unassembled WGS sequence"/>
</dbReference>
<comment type="similarity">
    <text evidence="1">Belongs to the Gfo/Idh/MocA family.</text>
</comment>
<dbReference type="PANTHER" id="PTHR22604:SF105">
    <property type="entry name" value="TRANS-1,2-DIHYDROBENZENE-1,2-DIOL DEHYDROGENASE"/>
    <property type="match status" value="1"/>
</dbReference>
<dbReference type="Pfam" id="PF22725">
    <property type="entry name" value="GFO_IDH_MocA_C3"/>
    <property type="match status" value="1"/>
</dbReference>
<evidence type="ECO:0000313" key="6">
    <source>
        <dbReference type="Proteomes" id="UP000709466"/>
    </source>
</evidence>
<dbReference type="InterPro" id="IPR050984">
    <property type="entry name" value="Gfo/Idh/MocA_domain"/>
</dbReference>
<feature type="domain" description="Gfo/Idh/MocA-like oxidoreductase N-terminal" evidence="3">
    <location>
        <begin position="2"/>
        <end position="126"/>
    </location>
</feature>
<dbReference type="InterPro" id="IPR055170">
    <property type="entry name" value="GFO_IDH_MocA-like_dom"/>
</dbReference>
<dbReference type="InterPro" id="IPR008354">
    <property type="entry name" value="Glc-Fru_OxRdtase_bac"/>
</dbReference>
<feature type="domain" description="GFO/IDH/MocA-like oxidoreductase" evidence="4">
    <location>
        <begin position="140"/>
        <end position="255"/>
    </location>
</feature>
<dbReference type="RefSeq" id="WP_167639147.1">
    <property type="nucleotide sequence ID" value="NZ_JAATOP010000013.1"/>
</dbReference>
<dbReference type="PANTHER" id="PTHR22604">
    <property type="entry name" value="OXIDOREDUCTASES"/>
    <property type="match status" value="1"/>
</dbReference>
<comment type="caution">
    <text evidence="5">The sequence shown here is derived from an EMBL/GenBank/DDBJ whole genome shotgun (WGS) entry which is preliminary data.</text>
</comment>
<dbReference type="InterPro" id="IPR000683">
    <property type="entry name" value="Gfo/Idh/MocA-like_OxRdtase_N"/>
</dbReference>
<evidence type="ECO:0000256" key="2">
    <source>
        <dbReference type="ARBA" id="ARBA00023002"/>
    </source>
</evidence>
<name>A0ABX0W099_9RHOB</name>
<dbReference type="PRINTS" id="PR01775">
    <property type="entry name" value="GLFROXRDTASE"/>
</dbReference>
<proteinExistence type="inferred from homology"/>
<evidence type="ECO:0000259" key="3">
    <source>
        <dbReference type="Pfam" id="PF01408"/>
    </source>
</evidence>
<accession>A0ABX0W099</accession>
<evidence type="ECO:0000256" key="1">
    <source>
        <dbReference type="ARBA" id="ARBA00010928"/>
    </source>
</evidence>
<organism evidence="5 6">
    <name type="scientific">Marivivens donghaensis</name>
    <dbReference type="NCBI Taxonomy" id="1699413"/>
    <lineage>
        <taxon>Bacteria</taxon>
        <taxon>Pseudomonadati</taxon>
        <taxon>Pseudomonadota</taxon>
        <taxon>Alphaproteobacteria</taxon>
        <taxon>Rhodobacterales</taxon>
        <taxon>Paracoccaceae</taxon>
        <taxon>Marivivens group</taxon>
        <taxon>Marivivens</taxon>
    </lineage>
</organism>
<dbReference type="InterPro" id="IPR036291">
    <property type="entry name" value="NAD(P)-bd_dom_sf"/>
</dbReference>
<evidence type="ECO:0000313" key="5">
    <source>
        <dbReference type="EMBL" id="NIY73761.1"/>
    </source>
</evidence>